<proteinExistence type="predicted"/>
<evidence type="ECO:0000259" key="2">
    <source>
        <dbReference type="PROSITE" id="PS50878"/>
    </source>
</evidence>
<gene>
    <name evidence="3" type="ORF">GWK47_020581</name>
</gene>
<dbReference type="OrthoDB" id="6377331at2759"/>
<dbReference type="SUPFAM" id="SSF56672">
    <property type="entry name" value="DNA/RNA polymerases"/>
    <property type="match status" value="1"/>
</dbReference>
<protein>
    <submittedName>
        <fullName evidence="3">Putative RNA-directed DNA polymerase from transposon X-element</fullName>
    </submittedName>
</protein>
<evidence type="ECO:0000256" key="1">
    <source>
        <dbReference type="SAM" id="MobiDB-lite"/>
    </source>
</evidence>
<comment type="caution">
    <text evidence="3">The sequence shown here is derived from an EMBL/GenBank/DDBJ whole genome shotgun (WGS) entry which is preliminary data.</text>
</comment>
<name>A0A8J5CHD2_CHIOP</name>
<dbReference type="CDD" id="cd01650">
    <property type="entry name" value="RT_nLTR_like"/>
    <property type="match status" value="1"/>
</dbReference>
<dbReference type="InterPro" id="IPR000477">
    <property type="entry name" value="RT_dom"/>
</dbReference>
<evidence type="ECO:0000313" key="4">
    <source>
        <dbReference type="Proteomes" id="UP000770661"/>
    </source>
</evidence>
<keyword evidence="3" id="KW-0808">Transferase</keyword>
<accession>A0A8J5CHD2</accession>
<dbReference type="PANTHER" id="PTHR33332">
    <property type="entry name" value="REVERSE TRANSCRIPTASE DOMAIN-CONTAINING PROTEIN"/>
    <property type="match status" value="1"/>
</dbReference>
<keyword evidence="3" id="KW-0548">Nucleotidyltransferase</keyword>
<feature type="region of interest" description="Disordered" evidence="1">
    <location>
        <begin position="740"/>
        <end position="776"/>
    </location>
</feature>
<keyword evidence="3" id="KW-0695">RNA-directed DNA polymerase</keyword>
<dbReference type="Pfam" id="PF00078">
    <property type="entry name" value="RVT_1"/>
    <property type="match status" value="1"/>
</dbReference>
<dbReference type="AlphaFoldDB" id="A0A8J5CHD2"/>
<evidence type="ECO:0000313" key="3">
    <source>
        <dbReference type="EMBL" id="KAG0711450.1"/>
    </source>
</evidence>
<keyword evidence="4" id="KW-1185">Reference proteome</keyword>
<feature type="domain" description="Reverse transcriptase" evidence="2">
    <location>
        <begin position="282"/>
        <end position="549"/>
    </location>
</feature>
<reference evidence="3" key="1">
    <citation type="submission" date="2020-07" db="EMBL/GenBank/DDBJ databases">
        <title>The High-quality genome of the commercially important snow crab, Chionoecetes opilio.</title>
        <authorList>
            <person name="Jeong J.-H."/>
            <person name="Ryu S."/>
        </authorList>
    </citation>
    <scope>NUCLEOTIDE SEQUENCE</scope>
    <source>
        <strain evidence="3">MADBK_172401_WGS</strain>
        <tissue evidence="3">Digestive gland</tissue>
    </source>
</reference>
<dbReference type="PROSITE" id="PS50878">
    <property type="entry name" value="RT_POL"/>
    <property type="match status" value="1"/>
</dbReference>
<organism evidence="3 4">
    <name type="scientific">Chionoecetes opilio</name>
    <name type="common">Atlantic snow crab</name>
    <name type="synonym">Cancer opilio</name>
    <dbReference type="NCBI Taxonomy" id="41210"/>
    <lineage>
        <taxon>Eukaryota</taxon>
        <taxon>Metazoa</taxon>
        <taxon>Ecdysozoa</taxon>
        <taxon>Arthropoda</taxon>
        <taxon>Crustacea</taxon>
        <taxon>Multicrustacea</taxon>
        <taxon>Malacostraca</taxon>
        <taxon>Eumalacostraca</taxon>
        <taxon>Eucarida</taxon>
        <taxon>Decapoda</taxon>
        <taxon>Pleocyemata</taxon>
        <taxon>Brachyura</taxon>
        <taxon>Eubrachyura</taxon>
        <taxon>Majoidea</taxon>
        <taxon>Majidae</taxon>
        <taxon>Chionoecetes</taxon>
    </lineage>
</organism>
<dbReference type="GO" id="GO:0003964">
    <property type="term" value="F:RNA-directed DNA polymerase activity"/>
    <property type="evidence" value="ECO:0007669"/>
    <property type="project" value="UniProtKB-KW"/>
</dbReference>
<dbReference type="InterPro" id="IPR043502">
    <property type="entry name" value="DNA/RNA_pol_sf"/>
</dbReference>
<dbReference type="Proteomes" id="UP000770661">
    <property type="component" value="Unassembled WGS sequence"/>
</dbReference>
<sequence>MSDHKTCEATLTINALMNTIPQNEHKAQTEMAKLNFHHKDINWNGLRDKLKIEWETTLADKCPEEMLSSFTTICEEACREHVPLKSVANKKRLIPRDRCILMKKRGHYKNKLTKCPPPFIEAKLRKALLEIETSLIKSHAEQRKKEEIQAVNNIKDNSKFFFSYANRKSKNISAVGPLESVEGGLEGDPMKMANILKGQYDSVFSVPNPVKTVHDPAVFFNTRAISAQTPHLTEFTPETEELIEAIDAISSDSAAGPDGFHAKFLKQCKLELAVPLKLIATKSLASGIIPPNLKEGIVTPIHKGGNKGLAKNYRPVVLTSHIIKIIERVVKNHLTDHLEKTNAFNEGQHGFRKGRSCLSQLLAHQEALLEATSKGTNVDVIYLDFAKAFDKVDHGLLLHKLRGLGISGNLGKWIHTFLTGRTQKVSVQGHLSDPSDVVSGVPQGSVLGPLLFLIMIGDIDRGLRHSQATSFADDTRVKRGIAEEDVARLQEDLNHLLDWADTNNMSMNSDKFELMKYGPLHNIKGDTTYQAHQQTITPAHHVRDLGITMSADSTFSQHIINISNTAKKLTGWILRTFHTRERTCMLTLWKALVLPRLEYCCQLWSPYKKGDIVKLEALQRSFTSKIWDSQHMDYWERLRHLRLYSLQRRRERYLVIYVWKTLETLVPDVGLQINHHPRKGRLCYIRRTQATTQRVATVVHNSFTRNGARLFNAVPKAIRELTGVSTDSFKHQLDKWLASVPDEPPTPGYPSTGSNSLACHHTTREAELPGHSGGPP</sequence>
<dbReference type="EMBL" id="JACEEZ010023299">
    <property type="protein sequence ID" value="KAG0711450.1"/>
    <property type="molecule type" value="Genomic_DNA"/>
</dbReference>